<organism evidence="1">
    <name type="scientific">Phage sp. ctIHi3</name>
    <dbReference type="NCBI Taxonomy" id="2825791"/>
    <lineage>
        <taxon>Viruses</taxon>
    </lineage>
</organism>
<name>A0A8S5Q6I6_9VIRU</name>
<dbReference type="GO" id="GO:0005198">
    <property type="term" value="F:structural molecule activity"/>
    <property type="evidence" value="ECO:0007669"/>
    <property type="project" value="InterPro"/>
</dbReference>
<evidence type="ECO:0000313" key="1">
    <source>
        <dbReference type="EMBL" id="DAE14395.1"/>
    </source>
</evidence>
<dbReference type="InterPro" id="IPR009319">
    <property type="entry name" value="Phage_A118_VSP1"/>
</dbReference>
<protein>
    <submittedName>
        <fullName evidence="1">Minor capsid protein</fullName>
    </submittedName>
</protein>
<dbReference type="EMBL" id="BK015582">
    <property type="protein sequence ID" value="DAE14395.1"/>
    <property type="molecule type" value="Genomic_DNA"/>
</dbReference>
<sequence length="188" mass="21855">MQGKGYRFIMTTDERINEAKKLHNEALKKMLDFASKYGTDLIEVSVHGSPCEECAKYQGRIYSISGNDKRFPKYPDWLLSNACPYNCGLMSYPFIEGISEPTYINGDVIEVSNRPFIDDRTPEQIAVFEARRDKILKERQYRIEYEQLQKLLPNEAPKKLSAYSRMKNSNSKGYLKLREKAKEYGLEI</sequence>
<dbReference type="Pfam" id="PF06152">
    <property type="entry name" value="Phage_min_cap2"/>
    <property type="match status" value="1"/>
</dbReference>
<accession>A0A8S5Q6I6</accession>
<reference evidence="1" key="1">
    <citation type="journal article" date="2021" name="Proc. Natl. Acad. Sci. U.S.A.">
        <title>A Catalog of Tens of Thousands of Viruses from Human Metagenomes Reveals Hidden Associations with Chronic Diseases.</title>
        <authorList>
            <person name="Tisza M.J."/>
            <person name="Buck C.B."/>
        </authorList>
    </citation>
    <scope>NUCLEOTIDE SEQUENCE</scope>
    <source>
        <strain evidence="1">CtIHi3</strain>
    </source>
</reference>
<proteinExistence type="predicted"/>